<reference evidence="10 11" key="1">
    <citation type="submission" date="2019-07" db="EMBL/GenBank/DDBJ databases">
        <title>Genomic Encyclopedia of Type Strains, Phase IV (KMG-IV): sequencing the most valuable type-strain genomes for metagenomic binning, comparative biology and taxonomic classification.</title>
        <authorList>
            <person name="Goeker M."/>
        </authorList>
    </citation>
    <scope>NUCLEOTIDE SEQUENCE [LARGE SCALE GENOMIC DNA]</scope>
    <source>
        <strain evidence="10 11">SS015</strain>
    </source>
</reference>
<dbReference type="InterPro" id="IPR027417">
    <property type="entry name" value="P-loop_NTPase"/>
</dbReference>
<dbReference type="Proteomes" id="UP000324159">
    <property type="component" value="Unassembled WGS sequence"/>
</dbReference>
<keyword evidence="8" id="KW-0963">Cytoplasm</keyword>
<comment type="caution">
    <text evidence="10">The sequence shown here is derived from an EMBL/GenBank/DDBJ whole genome shotgun (WGS) entry which is preliminary data.</text>
</comment>
<organism evidence="10 11">
    <name type="scientific">Geothermobacter ehrlichii</name>
    <dbReference type="NCBI Taxonomy" id="213224"/>
    <lineage>
        <taxon>Bacteria</taxon>
        <taxon>Pseudomonadati</taxon>
        <taxon>Thermodesulfobacteriota</taxon>
        <taxon>Desulfuromonadia</taxon>
        <taxon>Desulfuromonadales</taxon>
        <taxon>Geothermobacteraceae</taxon>
        <taxon>Geothermobacter</taxon>
    </lineage>
</organism>
<evidence type="ECO:0000256" key="5">
    <source>
        <dbReference type="ARBA" id="ARBA00022840"/>
    </source>
</evidence>
<dbReference type="SUPFAM" id="SSF52540">
    <property type="entry name" value="P-loop containing nucleoside triphosphate hydrolases"/>
    <property type="match status" value="1"/>
</dbReference>
<feature type="binding site" evidence="8">
    <location>
        <begin position="14"/>
        <end position="22"/>
    </location>
    <ligand>
        <name>ATP</name>
        <dbReference type="ChEBI" id="CHEBI:30616"/>
    </ligand>
</feature>
<dbReference type="NCBIfam" id="TIGR00017">
    <property type="entry name" value="cmk"/>
    <property type="match status" value="1"/>
</dbReference>
<dbReference type="HAMAP" id="MF_00238">
    <property type="entry name" value="Cytidyl_kinase_type1"/>
    <property type="match status" value="1"/>
</dbReference>
<dbReference type="InterPro" id="IPR003136">
    <property type="entry name" value="Cytidylate_kin"/>
</dbReference>
<dbReference type="PANTHER" id="PTHR21299">
    <property type="entry name" value="CYTIDYLATE KINASE/PANTOATE-BETA-ALANINE LIGASE"/>
    <property type="match status" value="1"/>
</dbReference>
<dbReference type="CDD" id="cd02020">
    <property type="entry name" value="CMPK"/>
    <property type="match status" value="1"/>
</dbReference>
<evidence type="ECO:0000256" key="8">
    <source>
        <dbReference type="HAMAP-Rule" id="MF_00238"/>
    </source>
</evidence>
<keyword evidence="3 8" id="KW-0547">Nucleotide-binding</keyword>
<comment type="subcellular location">
    <subcellularLocation>
        <location evidence="8">Cytoplasm</location>
    </subcellularLocation>
</comment>
<evidence type="ECO:0000256" key="4">
    <source>
        <dbReference type="ARBA" id="ARBA00022777"/>
    </source>
</evidence>
<keyword evidence="11" id="KW-1185">Reference proteome</keyword>
<comment type="similarity">
    <text evidence="1 8">Belongs to the cytidylate kinase family. Type 1 subfamily.</text>
</comment>
<evidence type="ECO:0000256" key="6">
    <source>
        <dbReference type="ARBA" id="ARBA00047615"/>
    </source>
</evidence>
<dbReference type="GO" id="GO:0036430">
    <property type="term" value="F:CMP kinase activity"/>
    <property type="evidence" value="ECO:0007669"/>
    <property type="project" value="RHEA"/>
</dbReference>
<feature type="domain" description="Cytidylate kinase" evidence="9">
    <location>
        <begin position="10"/>
        <end position="224"/>
    </location>
</feature>
<dbReference type="GO" id="GO:0036431">
    <property type="term" value="F:dCMP kinase activity"/>
    <property type="evidence" value="ECO:0007669"/>
    <property type="project" value="InterPro"/>
</dbReference>
<dbReference type="InterPro" id="IPR011994">
    <property type="entry name" value="Cytidylate_kinase_dom"/>
</dbReference>
<gene>
    <name evidence="8" type="primary">cmk</name>
    <name evidence="10" type="ORF">EDC39_10292</name>
</gene>
<evidence type="ECO:0000256" key="3">
    <source>
        <dbReference type="ARBA" id="ARBA00022741"/>
    </source>
</evidence>
<evidence type="ECO:0000259" key="9">
    <source>
        <dbReference type="Pfam" id="PF02224"/>
    </source>
</evidence>
<protein>
    <recommendedName>
        <fullName evidence="8">Cytidylate kinase</fullName>
        <shortName evidence="8">CK</shortName>
        <ecNumber evidence="8">2.7.4.25</ecNumber>
    </recommendedName>
    <alternativeName>
        <fullName evidence="8">Cytidine monophosphate kinase</fullName>
        <shortName evidence="8">CMP kinase</shortName>
    </alternativeName>
</protein>
<accession>A0A5D3WM60</accession>
<proteinExistence type="inferred from homology"/>
<dbReference type="AlphaFoldDB" id="A0A5D3WM60"/>
<comment type="catalytic activity">
    <reaction evidence="6 8">
        <text>dCMP + ATP = dCDP + ADP</text>
        <dbReference type="Rhea" id="RHEA:25094"/>
        <dbReference type="ChEBI" id="CHEBI:30616"/>
        <dbReference type="ChEBI" id="CHEBI:57566"/>
        <dbReference type="ChEBI" id="CHEBI:58593"/>
        <dbReference type="ChEBI" id="CHEBI:456216"/>
        <dbReference type="EC" id="2.7.4.25"/>
    </reaction>
</comment>
<dbReference type="OrthoDB" id="9807434at2"/>
<dbReference type="GO" id="GO:0005524">
    <property type="term" value="F:ATP binding"/>
    <property type="evidence" value="ECO:0007669"/>
    <property type="project" value="UniProtKB-UniRule"/>
</dbReference>
<sequence length="241" mass="26464">MTEVRRELIIAIDGPSGSGKSTLSRLLAERLGYLNIDTGAMYRSVALAASRAGIDPGEEERLAALCAGLDIRFRQNGDGGLRVLLNGEDVSGPIRQPAISRLTPRIASVPAVREALVAQQRRLGAEGGVVLEGRDIGSVVFPDADIKFYLFASAEERGRRRWLELKAKGFEVELDQTIREVEERDRTDMEREVAPLIRPEDAVDIDTGGLSIDEVLERLLAAVETIRRRRGLPPIKESCHA</sequence>
<dbReference type="Gene3D" id="3.40.50.300">
    <property type="entry name" value="P-loop containing nucleotide triphosphate hydrolases"/>
    <property type="match status" value="1"/>
</dbReference>
<evidence type="ECO:0000256" key="1">
    <source>
        <dbReference type="ARBA" id="ARBA00009427"/>
    </source>
</evidence>
<keyword evidence="5 8" id="KW-0067">ATP-binding</keyword>
<dbReference type="EC" id="2.7.4.25" evidence="8"/>
<evidence type="ECO:0000313" key="11">
    <source>
        <dbReference type="Proteomes" id="UP000324159"/>
    </source>
</evidence>
<dbReference type="GO" id="GO:0006220">
    <property type="term" value="P:pyrimidine nucleotide metabolic process"/>
    <property type="evidence" value="ECO:0007669"/>
    <property type="project" value="UniProtKB-UniRule"/>
</dbReference>
<dbReference type="RefSeq" id="WP_148894793.1">
    <property type="nucleotide sequence ID" value="NZ_VNIB01000002.1"/>
</dbReference>
<keyword evidence="2 8" id="KW-0808">Transferase</keyword>
<dbReference type="GO" id="GO:0015949">
    <property type="term" value="P:nucleobase-containing small molecule interconversion"/>
    <property type="evidence" value="ECO:0007669"/>
    <property type="project" value="TreeGrafter"/>
</dbReference>
<dbReference type="GO" id="GO:0005829">
    <property type="term" value="C:cytosol"/>
    <property type="evidence" value="ECO:0007669"/>
    <property type="project" value="TreeGrafter"/>
</dbReference>
<name>A0A5D3WM60_9BACT</name>
<dbReference type="EMBL" id="VNIB01000002">
    <property type="protein sequence ID" value="TYO99569.1"/>
    <property type="molecule type" value="Genomic_DNA"/>
</dbReference>
<evidence type="ECO:0000256" key="2">
    <source>
        <dbReference type="ARBA" id="ARBA00022679"/>
    </source>
</evidence>
<evidence type="ECO:0000256" key="7">
    <source>
        <dbReference type="ARBA" id="ARBA00048478"/>
    </source>
</evidence>
<comment type="catalytic activity">
    <reaction evidence="7 8">
        <text>CMP + ATP = CDP + ADP</text>
        <dbReference type="Rhea" id="RHEA:11600"/>
        <dbReference type="ChEBI" id="CHEBI:30616"/>
        <dbReference type="ChEBI" id="CHEBI:58069"/>
        <dbReference type="ChEBI" id="CHEBI:60377"/>
        <dbReference type="ChEBI" id="CHEBI:456216"/>
        <dbReference type="EC" id="2.7.4.25"/>
    </reaction>
</comment>
<evidence type="ECO:0000313" key="10">
    <source>
        <dbReference type="EMBL" id="TYO99569.1"/>
    </source>
</evidence>
<keyword evidence="4 8" id="KW-0418">Kinase</keyword>
<dbReference type="PANTHER" id="PTHR21299:SF2">
    <property type="entry name" value="CYTIDYLATE KINASE"/>
    <property type="match status" value="1"/>
</dbReference>
<dbReference type="Pfam" id="PF02224">
    <property type="entry name" value="Cytidylate_kin"/>
    <property type="match status" value="1"/>
</dbReference>